<dbReference type="AlphaFoldDB" id="A0A1G2U0G9"/>
<evidence type="ECO:0000313" key="2">
    <source>
        <dbReference type="Proteomes" id="UP000178404"/>
    </source>
</evidence>
<reference evidence="1 2" key="1">
    <citation type="journal article" date="2016" name="Nat. Commun.">
        <title>Thousands of microbial genomes shed light on interconnected biogeochemical processes in an aquifer system.</title>
        <authorList>
            <person name="Anantharaman K."/>
            <person name="Brown C.T."/>
            <person name="Hug L.A."/>
            <person name="Sharon I."/>
            <person name="Castelle C.J."/>
            <person name="Probst A.J."/>
            <person name="Thomas B.C."/>
            <person name="Singh A."/>
            <person name="Wilkins M.J."/>
            <person name="Karaoz U."/>
            <person name="Brodie E.L."/>
            <person name="Williams K.H."/>
            <person name="Hubbard S.S."/>
            <person name="Banfield J.F."/>
        </authorList>
    </citation>
    <scope>NUCLEOTIDE SEQUENCE [LARGE SCALE GENOMIC DNA]</scope>
</reference>
<gene>
    <name evidence="1" type="ORF">A3A90_00815</name>
</gene>
<evidence type="ECO:0000313" key="1">
    <source>
        <dbReference type="EMBL" id="OHB02322.1"/>
    </source>
</evidence>
<sequence length="95" mass="10680">MGGAFYHPQQYTVGPMFLFHLKSPSNSSLGTCRRIGLRDPVRAVRSLARPFASPAGTLQKPKPSVFSKFFQNRRSSKHTTVSRFNLDTLIRELGK</sequence>
<protein>
    <submittedName>
        <fullName evidence="1">Uncharacterized protein</fullName>
    </submittedName>
</protein>
<comment type="caution">
    <text evidence="1">The sequence shown here is derived from an EMBL/GenBank/DDBJ whole genome shotgun (WGS) entry which is preliminary data.</text>
</comment>
<name>A0A1G2U0G9_9BACT</name>
<proteinExistence type="predicted"/>
<accession>A0A1G2U0G9</accession>
<dbReference type="Proteomes" id="UP000178404">
    <property type="component" value="Unassembled WGS sequence"/>
</dbReference>
<organism evidence="1 2">
    <name type="scientific">Candidatus Zambryskibacteria bacterium RIFCSPLOWO2_01_FULL_35_19</name>
    <dbReference type="NCBI Taxonomy" id="1802757"/>
    <lineage>
        <taxon>Bacteria</taxon>
        <taxon>Candidatus Zambryskiibacteriota</taxon>
    </lineage>
</organism>
<dbReference type="EMBL" id="MHWA01000004">
    <property type="protein sequence ID" value="OHB02322.1"/>
    <property type="molecule type" value="Genomic_DNA"/>
</dbReference>